<comment type="similarity">
    <text evidence="1">Belongs to the PSMG1 family.</text>
</comment>
<keyword evidence="5" id="KW-1185">Reference proteome</keyword>
<dbReference type="GO" id="GO:0070628">
    <property type="term" value="F:proteasome binding"/>
    <property type="evidence" value="ECO:0007669"/>
    <property type="project" value="TreeGrafter"/>
</dbReference>
<evidence type="ECO:0000256" key="2">
    <source>
        <dbReference type="ARBA" id="ARBA00019180"/>
    </source>
</evidence>
<dbReference type="EMBL" id="VJMJ01000382">
    <property type="protein sequence ID" value="KAF0721590.1"/>
    <property type="molecule type" value="Genomic_DNA"/>
</dbReference>
<proteinExistence type="inferred from homology"/>
<dbReference type="VEuPathDB" id="FungiDB:AeMF1_004086"/>
<dbReference type="AlphaFoldDB" id="A0A6G0W3B6"/>
<accession>A0A6G0W3B6</accession>
<dbReference type="GO" id="GO:0005783">
    <property type="term" value="C:endoplasmic reticulum"/>
    <property type="evidence" value="ECO:0007669"/>
    <property type="project" value="InterPro"/>
</dbReference>
<protein>
    <recommendedName>
        <fullName evidence="2">Proteasome assembly chaperone 1</fullName>
    </recommendedName>
</protein>
<gene>
    <name evidence="4" type="ORF">Ae201684_019057</name>
</gene>
<dbReference type="PANTHER" id="PTHR15069:SF1">
    <property type="entry name" value="PROTEASOME ASSEMBLY CHAPERONE 1"/>
    <property type="match status" value="1"/>
</dbReference>
<dbReference type="Proteomes" id="UP000481153">
    <property type="component" value="Unassembled WGS sequence"/>
</dbReference>
<comment type="caution">
    <text evidence="4">The sequence shown here is derived from an EMBL/GenBank/DDBJ whole genome shotgun (WGS) entry which is preliminary data.</text>
</comment>
<dbReference type="InterPro" id="IPR016565">
    <property type="entry name" value="Proteasome_assmbl_chp_1"/>
</dbReference>
<organism evidence="4 5">
    <name type="scientific">Aphanomyces euteiches</name>
    <dbReference type="NCBI Taxonomy" id="100861"/>
    <lineage>
        <taxon>Eukaryota</taxon>
        <taxon>Sar</taxon>
        <taxon>Stramenopiles</taxon>
        <taxon>Oomycota</taxon>
        <taxon>Saprolegniomycetes</taxon>
        <taxon>Saprolegniales</taxon>
        <taxon>Verrucalvaceae</taxon>
        <taxon>Aphanomyces</taxon>
    </lineage>
</organism>
<name>A0A6G0W3B6_9STRA</name>
<dbReference type="PANTHER" id="PTHR15069">
    <property type="entry name" value="PROTEASOME ASSEMBLY CHAPERONE 1"/>
    <property type="match status" value="1"/>
</dbReference>
<dbReference type="GO" id="GO:0080129">
    <property type="term" value="P:proteasome core complex assembly"/>
    <property type="evidence" value="ECO:0007669"/>
    <property type="project" value="TreeGrafter"/>
</dbReference>
<evidence type="ECO:0000256" key="3">
    <source>
        <dbReference type="ARBA" id="ARBA00023186"/>
    </source>
</evidence>
<evidence type="ECO:0000313" key="4">
    <source>
        <dbReference type="EMBL" id="KAF0721590.1"/>
    </source>
</evidence>
<sequence>MALQLRYPEEADFRSRVATVDSTTDDESSKRQVSACFRWSPYGRQQLQNKSVLSVHRLVVATGDDAARFAQCVVDATPDAQILGSLVLSNMMITESTFGSTPSRVCSIVSLSQDVVVVVAPYKVDEMHAWEWADALLARFAPTHIVSLSTLVSLTYDDDLHEACSLRKLLTSPNPLASMNDDIATLASPRFVTGIPAALLTFCHLHGLQGSLFVVLHHSTTSWRAILSAYLPILDLVQAKTTTKLSLIGDNDRSTSSFMGQNASFAELYI</sequence>
<evidence type="ECO:0000256" key="1">
    <source>
        <dbReference type="ARBA" id="ARBA00005261"/>
    </source>
</evidence>
<evidence type="ECO:0000313" key="5">
    <source>
        <dbReference type="Proteomes" id="UP000481153"/>
    </source>
</evidence>
<keyword evidence="3" id="KW-0143">Chaperone</keyword>
<reference evidence="4 5" key="1">
    <citation type="submission" date="2019-07" db="EMBL/GenBank/DDBJ databases">
        <title>Genomics analysis of Aphanomyces spp. identifies a new class of oomycete effector associated with host adaptation.</title>
        <authorList>
            <person name="Gaulin E."/>
        </authorList>
    </citation>
    <scope>NUCLEOTIDE SEQUENCE [LARGE SCALE GENOMIC DNA]</scope>
    <source>
        <strain evidence="4 5">ATCC 201684</strain>
    </source>
</reference>